<reference evidence="1 2" key="1">
    <citation type="submission" date="2017-05" db="EMBL/GenBank/DDBJ databases">
        <authorList>
            <person name="Varghese N."/>
            <person name="Submissions S."/>
        </authorList>
    </citation>
    <scope>NUCLEOTIDE SEQUENCE [LARGE SCALE GENOMIC DNA]</scope>
    <source>
        <strain evidence="1 2">DSM 21985</strain>
    </source>
</reference>
<dbReference type="AlphaFoldDB" id="A0A521ADX9"/>
<dbReference type="RefSeq" id="WP_142452612.1">
    <property type="nucleotide sequence ID" value="NZ_FXTP01000001.1"/>
</dbReference>
<dbReference type="Proteomes" id="UP000317557">
    <property type="component" value="Unassembled WGS sequence"/>
</dbReference>
<proteinExistence type="predicted"/>
<gene>
    <name evidence="1" type="ORF">SAMN06265219_10180</name>
</gene>
<keyword evidence="2" id="KW-1185">Reference proteome</keyword>
<evidence type="ECO:0000313" key="2">
    <source>
        <dbReference type="Proteomes" id="UP000317557"/>
    </source>
</evidence>
<organism evidence="1 2">
    <name type="scientific">Gracilimonas mengyeensis</name>
    <dbReference type="NCBI Taxonomy" id="1302730"/>
    <lineage>
        <taxon>Bacteria</taxon>
        <taxon>Pseudomonadati</taxon>
        <taxon>Balneolota</taxon>
        <taxon>Balneolia</taxon>
        <taxon>Balneolales</taxon>
        <taxon>Balneolaceae</taxon>
        <taxon>Gracilimonas</taxon>
    </lineage>
</organism>
<protein>
    <submittedName>
        <fullName evidence="1">Uncharacterized conserved protein, DUF2141 family</fullName>
    </submittedName>
</protein>
<dbReference type="Pfam" id="PF09912">
    <property type="entry name" value="DUF2141"/>
    <property type="match status" value="1"/>
</dbReference>
<evidence type="ECO:0000313" key="1">
    <source>
        <dbReference type="EMBL" id="SMO33024.1"/>
    </source>
</evidence>
<dbReference type="InterPro" id="IPR018673">
    <property type="entry name" value="DUF2141"/>
</dbReference>
<accession>A0A521ADX9</accession>
<name>A0A521ADX9_9BACT</name>
<dbReference type="OrthoDB" id="9788332at2"/>
<sequence length="152" mass="17174">MRTVFLLTFFISVLSLDILAQEISYPDSMNQQKKAEFSLVISGISEVEGELRVAVFNSEEAYSKKENPLHAVVLTVDNSELTWKQDLPYGEYSIAVYHDKNENGELDTNLLGIPKEAYGFSNNARGRFGPAKWDDAMILVNHEQEKTIISLK</sequence>
<dbReference type="EMBL" id="FXTP01000001">
    <property type="protein sequence ID" value="SMO33024.1"/>
    <property type="molecule type" value="Genomic_DNA"/>
</dbReference>